<dbReference type="AlphaFoldDB" id="A0A8J3A083"/>
<dbReference type="Pfam" id="PF13552">
    <property type="entry name" value="DUF4127"/>
    <property type="match status" value="1"/>
</dbReference>
<dbReference type="Proteomes" id="UP000656813">
    <property type="component" value="Unassembled WGS sequence"/>
</dbReference>
<dbReference type="RefSeq" id="WP_188498830.1">
    <property type="nucleotide sequence ID" value="NZ_BMFV01000037.1"/>
</dbReference>
<keyword evidence="2" id="KW-1185">Reference proteome</keyword>
<dbReference type="InterPro" id="IPR025394">
    <property type="entry name" value="DUF4127"/>
</dbReference>
<organism evidence="1 2">
    <name type="scientific">Pullulanibacillus pueri</name>
    <dbReference type="NCBI Taxonomy" id="1437324"/>
    <lineage>
        <taxon>Bacteria</taxon>
        <taxon>Bacillati</taxon>
        <taxon>Bacillota</taxon>
        <taxon>Bacilli</taxon>
        <taxon>Bacillales</taxon>
        <taxon>Sporolactobacillaceae</taxon>
        <taxon>Pullulanibacillus</taxon>
    </lineage>
</organism>
<dbReference type="EMBL" id="BMFV01000037">
    <property type="protein sequence ID" value="GGH87186.1"/>
    <property type="molecule type" value="Genomic_DNA"/>
</dbReference>
<evidence type="ECO:0008006" key="3">
    <source>
        <dbReference type="Google" id="ProtNLM"/>
    </source>
</evidence>
<proteinExistence type="predicted"/>
<reference evidence="1" key="1">
    <citation type="journal article" date="2014" name="Int. J. Syst. Evol. Microbiol.">
        <title>Complete genome sequence of Corynebacterium casei LMG S-19264T (=DSM 44701T), isolated from a smear-ripened cheese.</title>
        <authorList>
            <consortium name="US DOE Joint Genome Institute (JGI-PGF)"/>
            <person name="Walter F."/>
            <person name="Albersmeier A."/>
            <person name="Kalinowski J."/>
            <person name="Ruckert C."/>
        </authorList>
    </citation>
    <scope>NUCLEOTIDE SEQUENCE</scope>
    <source>
        <strain evidence="1">CGMCC 1.12777</strain>
    </source>
</reference>
<evidence type="ECO:0000313" key="2">
    <source>
        <dbReference type="Proteomes" id="UP000656813"/>
    </source>
</evidence>
<comment type="caution">
    <text evidence="1">The sequence shown here is derived from an EMBL/GenBank/DDBJ whole genome shotgun (WGS) entry which is preliminary data.</text>
</comment>
<name>A0A8J3A083_9BACL</name>
<gene>
    <name evidence="1" type="ORF">GCM10007096_36620</name>
</gene>
<sequence>MTKIVFLPLDERPCNYDYPKQLASMTELDVVLPQREILGKKKLPAQFSNIRDWLVQETRSADYLILSIDMLVYGGIVPSRLHHLSENEWRQALNVIREMKENNPSLKIYAFNLIMRAPAYNNSEEEPAYYSKFGRAIYRYGWLMDKKDREGLTKIEREEQDKVVREVPDEILRDFLNRRKMNAKINHMSIDLVNGGLIDFLIIPLDDNSKYGFTSKEQRTLIFNIEEKNLFDKVHIYPGADEIGCTLLARVFAQVNNYTPLIHARYSSTQGPLIIPKYEDRSLNESLKAHVTAIGGILTDTSISADVHLFIHSPAVGETEVAEQGPYDERHRSYFSEINIREIVHVMDYLLKENKFVALADVATCNGSDRALMKLMAKIKLHNRLHAYGGWNTSGNTMGTVLAHGIIGSFYFNRNLWEKVANNSRKFYTTRIIEDWGYQAVVRQEVVKKDLPRYSANYFNINGAQKSIEACIQERLNNFVNSELQWKDVEVSNVQLPWKRMFEVGFQVDFKNT</sequence>
<reference evidence="1" key="2">
    <citation type="submission" date="2020-09" db="EMBL/GenBank/DDBJ databases">
        <authorList>
            <person name="Sun Q."/>
            <person name="Zhou Y."/>
        </authorList>
    </citation>
    <scope>NUCLEOTIDE SEQUENCE</scope>
    <source>
        <strain evidence="1">CGMCC 1.12777</strain>
    </source>
</reference>
<protein>
    <recommendedName>
        <fullName evidence="3">DUF4127 family protein</fullName>
    </recommendedName>
</protein>
<evidence type="ECO:0000313" key="1">
    <source>
        <dbReference type="EMBL" id="GGH87186.1"/>
    </source>
</evidence>
<accession>A0A8J3A083</accession>